<dbReference type="Pfam" id="PF10383">
    <property type="entry name" value="Clr2"/>
    <property type="match status" value="1"/>
</dbReference>
<evidence type="ECO:0000313" key="4">
    <source>
        <dbReference type="EMBL" id="KZV94584.1"/>
    </source>
</evidence>
<dbReference type="InParanoid" id="A0A165JAW5"/>
<evidence type="ECO:0000313" key="5">
    <source>
        <dbReference type="Proteomes" id="UP000077266"/>
    </source>
</evidence>
<dbReference type="InterPro" id="IPR038986">
    <property type="entry name" value="Clr2"/>
</dbReference>
<gene>
    <name evidence="4" type="ORF">EXIGLDRAFT_766999</name>
</gene>
<dbReference type="InterPro" id="IPR031915">
    <property type="entry name" value="Clr2_N"/>
</dbReference>
<dbReference type="GO" id="GO:0031934">
    <property type="term" value="C:mating-type region heterochromatin"/>
    <property type="evidence" value="ECO:0007669"/>
    <property type="project" value="TreeGrafter"/>
</dbReference>
<evidence type="ECO:0000259" key="3">
    <source>
        <dbReference type="Pfam" id="PF16761"/>
    </source>
</evidence>
<organism evidence="4 5">
    <name type="scientific">Exidia glandulosa HHB12029</name>
    <dbReference type="NCBI Taxonomy" id="1314781"/>
    <lineage>
        <taxon>Eukaryota</taxon>
        <taxon>Fungi</taxon>
        <taxon>Dikarya</taxon>
        <taxon>Basidiomycota</taxon>
        <taxon>Agaricomycotina</taxon>
        <taxon>Agaricomycetes</taxon>
        <taxon>Auriculariales</taxon>
        <taxon>Exidiaceae</taxon>
        <taxon>Exidia</taxon>
    </lineage>
</organism>
<sequence>MGRDIGASFQTPKDVVTIAFPRSDGTASRRPDQPPTPTDGSVNFFRPVSSREPAHARWRHEVAMRMALHVPSLDKSKKYILAAFPDDYELFDHTKGSRDNPRHDLYLWGSKTVTKFRSVNEFVPHAIWLYNHNTAANCGCRYCSNAKGQGEISQQYGLPSHLRLEAAPVTIRRIVRPALAPAPEQRAASQRDADLRGAVAATRRYRIGEVAWCQIEPPLASPDPNVFIRWWPAIVREVRLKSTATGRKSVPGSAAEYVVRQSHVYKMQLLGVLYHYTVPEEMMLPYLAYAPDPDLLATLREGKAPVPLSEDLRELAYFFPMPTPKPTHFPDLEENSTLRQGSWEDALAPYGLALQVAAYITTFWCFTDEWEFKAKASKSSALPAPSASTSAAGESEVIPSPRRPQSEWRYQGAWWGNERIWMDDLVRLHPYRDQIPLDELLPESEGADTRTLFMLVTGMFITHTNDRHKGKIAGLLYELAPEGWKDPTPSKSPSKNVVIEKDFAVADQPLSSPLRRAVPTIPGQPPLQYGLPAPPRGFVFRLITPPGFEVILDIAMVAGRYYSDLLESPAGHLRLQELHFDKLGIPGAEELVNQADLEPVLSLGGLAASFGSKMGCQEWKRTRQAMLTSADTLSREALYTLFTNSDVKTEDPMLID</sequence>
<dbReference type="STRING" id="1314781.A0A165JAW5"/>
<feature type="domain" description="Cryptic loci regulator 2 C-terminal" evidence="2">
    <location>
        <begin position="410"/>
        <end position="562"/>
    </location>
</feature>
<keyword evidence="5" id="KW-1185">Reference proteome</keyword>
<dbReference type="GO" id="GO:0033553">
    <property type="term" value="C:rDNA heterochromatin"/>
    <property type="evidence" value="ECO:0007669"/>
    <property type="project" value="TreeGrafter"/>
</dbReference>
<accession>A0A165JAW5</accession>
<dbReference type="OrthoDB" id="2421327at2759"/>
<dbReference type="EMBL" id="KV425970">
    <property type="protein sequence ID" value="KZV94584.1"/>
    <property type="molecule type" value="Genomic_DNA"/>
</dbReference>
<feature type="region of interest" description="Disordered" evidence="1">
    <location>
        <begin position="381"/>
        <end position="403"/>
    </location>
</feature>
<evidence type="ECO:0000259" key="2">
    <source>
        <dbReference type="Pfam" id="PF10383"/>
    </source>
</evidence>
<proteinExistence type="predicted"/>
<protein>
    <recommendedName>
        <fullName evidence="6">Cryptic loci regulator 2 N-terminal domain-containing protein</fullName>
    </recommendedName>
</protein>
<reference evidence="4 5" key="1">
    <citation type="journal article" date="2016" name="Mol. Biol. Evol.">
        <title>Comparative Genomics of Early-Diverging Mushroom-Forming Fungi Provides Insights into the Origins of Lignocellulose Decay Capabilities.</title>
        <authorList>
            <person name="Nagy L.G."/>
            <person name="Riley R."/>
            <person name="Tritt A."/>
            <person name="Adam C."/>
            <person name="Daum C."/>
            <person name="Floudas D."/>
            <person name="Sun H."/>
            <person name="Yadav J.S."/>
            <person name="Pangilinan J."/>
            <person name="Larsson K.H."/>
            <person name="Matsuura K."/>
            <person name="Barry K."/>
            <person name="Labutti K."/>
            <person name="Kuo R."/>
            <person name="Ohm R.A."/>
            <person name="Bhattacharya S.S."/>
            <person name="Shirouzu T."/>
            <person name="Yoshinaga Y."/>
            <person name="Martin F.M."/>
            <person name="Grigoriev I.V."/>
            <person name="Hibbett D.S."/>
        </authorList>
    </citation>
    <scope>NUCLEOTIDE SEQUENCE [LARGE SCALE GENOMIC DNA]</scope>
    <source>
        <strain evidence="4 5">HHB12029</strain>
    </source>
</reference>
<dbReference type="InterPro" id="IPR018839">
    <property type="entry name" value="Tscrpt-silencing_Clr2_C"/>
</dbReference>
<evidence type="ECO:0008006" key="6">
    <source>
        <dbReference type="Google" id="ProtNLM"/>
    </source>
</evidence>
<dbReference type="GO" id="GO:0030466">
    <property type="term" value="P:silent mating-type cassette heterochromatin formation"/>
    <property type="evidence" value="ECO:0007669"/>
    <property type="project" value="TreeGrafter"/>
</dbReference>
<dbReference type="Pfam" id="PF16761">
    <property type="entry name" value="Clr2_transil"/>
    <property type="match status" value="1"/>
</dbReference>
<dbReference type="AlphaFoldDB" id="A0A165JAW5"/>
<evidence type="ECO:0000256" key="1">
    <source>
        <dbReference type="SAM" id="MobiDB-lite"/>
    </source>
</evidence>
<dbReference type="PANTHER" id="PTHR38046">
    <property type="entry name" value="CRYPTIC LOCI REGULATOR 2"/>
    <property type="match status" value="1"/>
</dbReference>
<dbReference type="Proteomes" id="UP000077266">
    <property type="component" value="Unassembled WGS sequence"/>
</dbReference>
<dbReference type="PANTHER" id="PTHR38046:SF1">
    <property type="entry name" value="CRYPTIC LOCI REGULATOR 2"/>
    <property type="match status" value="1"/>
</dbReference>
<dbReference type="GO" id="GO:0070824">
    <property type="term" value="C:SHREC complex"/>
    <property type="evidence" value="ECO:0007669"/>
    <property type="project" value="InterPro"/>
</dbReference>
<name>A0A165JAW5_EXIGL</name>
<feature type="region of interest" description="Disordered" evidence="1">
    <location>
        <begin position="1"/>
        <end position="46"/>
    </location>
</feature>
<feature type="compositionally biased region" description="Low complexity" evidence="1">
    <location>
        <begin position="381"/>
        <end position="392"/>
    </location>
</feature>
<feature type="domain" description="Cryptic loci regulator 2 N-terminal" evidence="3">
    <location>
        <begin position="79"/>
        <end position="143"/>
    </location>
</feature>